<feature type="region of interest" description="Disordered" evidence="2">
    <location>
        <begin position="106"/>
        <end position="125"/>
    </location>
</feature>
<dbReference type="AlphaFoldDB" id="A0ABD5CRY8"/>
<dbReference type="EMBL" id="JAVIZN010000003">
    <property type="protein sequence ID" value="MDR6208103.1"/>
    <property type="molecule type" value="Genomic_DNA"/>
</dbReference>
<dbReference type="Proteomes" id="UP001245184">
    <property type="component" value="Unassembled WGS sequence"/>
</dbReference>
<protein>
    <submittedName>
        <fullName evidence="4">PleD family two-component response regulator</fullName>
    </submittedName>
</protein>
<comment type="caution">
    <text evidence="4">The sequence shown here is derived from an EMBL/GenBank/DDBJ whole genome shotgun (WGS) entry which is preliminary data.</text>
</comment>
<gene>
    <name evidence="4" type="ORF">QF025_006904</name>
</gene>
<evidence type="ECO:0000256" key="2">
    <source>
        <dbReference type="SAM" id="MobiDB-lite"/>
    </source>
</evidence>
<evidence type="ECO:0000259" key="3">
    <source>
        <dbReference type="PROSITE" id="PS50110"/>
    </source>
</evidence>
<evidence type="ECO:0000256" key="1">
    <source>
        <dbReference type="PROSITE-ProRule" id="PRU00169"/>
    </source>
</evidence>
<evidence type="ECO:0000313" key="5">
    <source>
        <dbReference type="Proteomes" id="UP001245184"/>
    </source>
</evidence>
<accession>A0ABD5CRY8</accession>
<dbReference type="SUPFAM" id="SSF52172">
    <property type="entry name" value="CheY-like"/>
    <property type="match status" value="1"/>
</dbReference>
<dbReference type="PROSITE" id="PS50110">
    <property type="entry name" value="RESPONSE_REGULATORY"/>
    <property type="match status" value="1"/>
</dbReference>
<dbReference type="Gene3D" id="3.40.50.2300">
    <property type="match status" value="1"/>
</dbReference>
<proteinExistence type="predicted"/>
<organism evidence="4 5">
    <name type="scientific">Paraburkholderia graminis</name>
    <dbReference type="NCBI Taxonomy" id="60548"/>
    <lineage>
        <taxon>Bacteria</taxon>
        <taxon>Pseudomonadati</taxon>
        <taxon>Pseudomonadota</taxon>
        <taxon>Betaproteobacteria</taxon>
        <taxon>Burkholderiales</taxon>
        <taxon>Burkholderiaceae</taxon>
        <taxon>Paraburkholderia</taxon>
    </lineage>
</organism>
<feature type="domain" description="Response regulatory" evidence="3">
    <location>
        <begin position="38"/>
        <end position="125"/>
    </location>
</feature>
<comment type="caution">
    <text evidence="1">Lacks conserved residue(s) required for the propagation of feature annotation.</text>
</comment>
<reference evidence="4 5" key="1">
    <citation type="submission" date="2023-08" db="EMBL/GenBank/DDBJ databases">
        <title>Genome sequencing of plant associated microbes to promote plant fitness in Sorghum bicolor and Oryza sativa.</title>
        <authorList>
            <person name="Coleman-Derr D."/>
        </authorList>
    </citation>
    <scope>NUCLEOTIDE SEQUENCE [LARGE SCALE GENOMIC DNA]</scope>
    <source>
        <strain evidence="4 5">SLBN-33</strain>
    </source>
</reference>
<name>A0ABD5CRY8_9BURK</name>
<evidence type="ECO:0000313" key="4">
    <source>
        <dbReference type="EMBL" id="MDR6208103.1"/>
    </source>
</evidence>
<dbReference type="Pfam" id="PF00072">
    <property type="entry name" value="Response_reg"/>
    <property type="match status" value="1"/>
</dbReference>
<dbReference type="RefSeq" id="WP_310035551.1">
    <property type="nucleotide sequence ID" value="NZ_JAVIZN010000003.1"/>
</dbReference>
<dbReference type="InterPro" id="IPR011006">
    <property type="entry name" value="CheY-like_superfamily"/>
</dbReference>
<sequence>MSASITVTSASSSSFNWVARDVLRNLGASSHAAPKIGSVMIADEHGMVRDVLYRLIDAVPFVEIVAHAADGHDALQTCRAYRPDIVMMELQLPSLNGVDDPYYSPPLARDTHSRAVGSCGGDSGS</sequence>
<dbReference type="InterPro" id="IPR001789">
    <property type="entry name" value="Sig_transdc_resp-reg_receiver"/>
</dbReference>